<dbReference type="KEGG" id="cur:cu1893"/>
<dbReference type="AlphaFoldDB" id="B1VIQ6"/>
<feature type="compositionally biased region" description="Low complexity" evidence="1">
    <location>
        <begin position="438"/>
        <end position="450"/>
    </location>
</feature>
<dbReference type="RefSeq" id="WP_012361126.1">
    <property type="nucleotide sequence ID" value="NC_010545.1"/>
</dbReference>
<feature type="signal peptide" evidence="2">
    <location>
        <begin position="1"/>
        <end position="26"/>
    </location>
</feature>
<dbReference type="eggNOG" id="COG2373">
    <property type="taxonomic scope" value="Bacteria"/>
</dbReference>
<dbReference type="STRING" id="504474.cu1893"/>
<reference evidence="3 4" key="1">
    <citation type="journal article" date="2008" name="J. Biotechnol.">
        <title>The lifestyle of Corynebacterium urealyticum derived from its complete genome sequence established by pyrosequencing.</title>
        <authorList>
            <person name="Tauch A."/>
            <person name="Trost E."/>
            <person name="Tilker A."/>
            <person name="Ludewig U."/>
            <person name="Schneiker S."/>
            <person name="Goesmann A."/>
            <person name="Arnold W."/>
            <person name="Bekel T."/>
            <person name="Brinkrolf K."/>
            <person name="Brune I."/>
            <person name="Goetker S."/>
            <person name="Kalinowski J."/>
            <person name="Kamp P.-B."/>
            <person name="Lobo F.P."/>
            <person name="Viehoever P."/>
            <person name="Weisshaar B."/>
            <person name="Soriano F."/>
            <person name="Droege M."/>
            <person name="Puehler A."/>
        </authorList>
    </citation>
    <scope>NUCLEOTIDE SEQUENCE [LARGE SCALE GENOMIC DNA]</scope>
    <source>
        <strain evidence="4">ATCC 43042 / DSM 7109</strain>
    </source>
</reference>
<evidence type="ECO:0000313" key="4">
    <source>
        <dbReference type="Proteomes" id="UP000001727"/>
    </source>
</evidence>
<proteinExistence type="predicted"/>
<dbReference type="EMBL" id="AM942444">
    <property type="protein sequence ID" value="CAQ05852.1"/>
    <property type="molecule type" value="Genomic_DNA"/>
</dbReference>
<dbReference type="Proteomes" id="UP000001727">
    <property type="component" value="Chromosome"/>
</dbReference>
<feature type="region of interest" description="Disordered" evidence="1">
    <location>
        <begin position="425"/>
        <end position="450"/>
    </location>
</feature>
<evidence type="ECO:0000313" key="3">
    <source>
        <dbReference type="EMBL" id="CAQ05852.1"/>
    </source>
</evidence>
<dbReference type="GeneID" id="60604673"/>
<name>B1VIQ6_CORU7</name>
<organism evidence="3 4">
    <name type="scientific">Corynebacterium urealyticum (strain ATCC 43042 / DSM 7109)</name>
    <dbReference type="NCBI Taxonomy" id="504474"/>
    <lineage>
        <taxon>Bacteria</taxon>
        <taxon>Bacillati</taxon>
        <taxon>Actinomycetota</taxon>
        <taxon>Actinomycetes</taxon>
        <taxon>Mycobacteriales</taxon>
        <taxon>Corynebacteriaceae</taxon>
        <taxon>Corynebacterium</taxon>
    </lineage>
</organism>
<dbReference type="InterPro" id="IPR013783">
    <property type="entry name" value="Ig-like_fold"/>
</dbReference>
<dbReference type="Gene3D" id="2.60.40.10">
    <property type="entry name" value="Immunoglobulins"/>
    <property type="match status" value="1"/>
</dbReference>
<keyword evidence="4" id="KW-1185">Reference proteome</keyword>
<dbReference type="GO" id="GO:0005975">
    <property type="term" value="P:carbohydrate metabolic process"/>
    <property type="evidence" value="ECO:0007669"/>
    <property type="project" value="UniProtKB-ARBA"/>
</dbReference>
<evidence type="ECO:0000256" key="1">
    <source>
        <dbReference type="SAM" id="MobiDB-lite"/>
    </source>
</evidence>
<sequence>MKTRFTLASASSATALALLLTPVAIAEDGVPTPEGATTGATNSDEDGAAGGNTTPAPQEGAEDEGAEQDSEKDATPAAPQVRDVELTISCKATPSKVAGVQHVGPEKAAFQLTAPGEVKTGEVFSLDLDLDPVAMDLPLPAGTFDSASRLKLDFALPAGVSFVGADIDESGANIKGLSAFTVNEQGYPDPTGRILRFASADNQTIGNSPNSSKSAEGGVTYKAGQNKLDLRFPKVSAKFRATSPGEKAFGVRTAGKAGQYGQDENFLTLLGKVSAPVLGTVWAPVQCAPLSDKAGPVDASAASLLTVNALPGDGEDALKYSSVDVQITGPNTGTVKERGTYRVELTPNEGEAKDVNGVLTFTDNGRAVMNGEKLLQVPVVRGVAEADLSWLQSGTHTLEARFHPQRDDLSLVLGTGSIDVEVAAAPGETDEQDKGKKPNGSSSSSEGSSTKGFFGGIKEIFEKIFGFFAEFFRSIFTF</sequence>
<protein>
    <submittedName>
        <fullName evidence="3">Putative secreted protein</fullName>
    </submittedName>
</protein>
<feature type="chain" id="PRO_5002769501" evidence="2">
    <location>
        <begin position="27"/>
        <end position="478"/>
    </location>
</feature>
<gene>
    <name evidence="3" type="ordered locus">cu1893</name>
</gene>
<accession>B1VIQ6</accession>
<feature type="region of interest" description="Disordered" evidence="1">
    <location>
        <begin position="28"/>
        <end position="82"/>
    </location>
</feature>
<dbReference type="HOGENOM" id="CLU_570760_0_0_11"/>
<keyword evidence="2" id="KW-0732">Signal</keyword>
<evidence type="ECO:0000256" key="2">
    <source>
        <dbReference type="SAM" id="SignalP"/>
    </source>
</evidence>